<protein>
    <recommendedName>
        <fullName evidence="5">NAC domain-containing protein</fullName>
    </recommendedName>
</protein>
<gene>
    <name evidence="6" type="ORF">CEPIT_LOCUS25068</name>
</gene>
<keyword evidence="7" id="KW-1185">Reference proteome</keyword>
<dbReference type="PANTHER" id="PTHR31744">
    <property type="entry name" value="PROTEIN CUP-SHAPED COTYLEDON 2-RELATED"/>
    <property type="match status" value="1"/>
</dbReference>
<reference evidence="6" key="1">
    <citation type="submission" date="2022-07" db="EMBL/GenBank/DDBJ databases">
        <authorList>
            <person name="Macas J."/>
            <person name="Novak P."/>
            <person name="Neumann P."/>
        </authorList>
    </citation>
    <scope>NUCLEOTIDE SEQUENCE</scope>
</reference>
<evidence type="ECO:0000313" key="6">
    <source>
        <dbReference type="EMBL" id="CAH9123247.1"/>
    </source>
</evidence>
<dbReference type="EMBL" id="CAMAPF010000930">
    <property type="protein sequence ID" value="CAH9123247.1"/>
    <property type="molecule type" value="Genomic_DNA"/>
</dbReference>
<keyword evidence="2" id="KW-0238">DNA-binding</keyword>
<dbReference type="GO" id="GO:0003677">
    <property type="term" value="F:DNA binding"/>
    <property type="evidence" value="ECO:0007669"/>
    <property type="project" value="UniProtKB-KW"/>
</dbReference>
<accession>A0AAV0EHF6</accession>
<feature type="domain" description="NAC" evidence="5">
    <location>
        <begin position="6"/>
        <end position="159"/>
    </location>
</feature>
<dbReference type="AlphaFoldDB" id="A0AAV0EHF6"/>
<dbReference type="InterPro" id="IPR003441">
    <property type="entry name" value="NAC-dom"/>
</dbReference>
<comment type="caution">
    <text evidence="6">The sequence shown here is derived from an EMBL/GenBank/DDBJ whole genome shotgun (WGS) entry which is preliminary data.</text>
</comment>
<keyword evidence="1" id="KW-0805">Transcription regulation</keyword>
<evidence type="ECO:0000313" key="7">
    <source>
        <dbReference type="Proteomes" id="UP001152523"/>
    </source>
</evidence>
<name>A0AAV0EHF6_9ASTE</name>
<evidence type="ECO:0000259" key="5">
    <source>
        <dbReference type="PROSITE" id="PS51005"/>
    </source>
</evidence>
<keyword evidence="4" id="KW-0539">Nucleus</keyword>
<evidence type="ECO:0000256" key="2">
    <source>
        <dbReference type="ARBA" id="ARBA00023125"/>
    </source>
</evidence>
<dbReference type="Proteomes" id="UP001152523">
    <property type="component" value="Unassembled WGS sequence"/>
</dbReference>
<organism evidence="6 7">
    <name type="scientific">Cuscuta epithymum</name>
    <dbReference type="NCBI Taxonomy" id="186058"/>
    <lineage>
        <taxon>Eukaryota</taxon>
        <taxon>Viridiplantae</taxon>
        <taxon>Streptophyta</taxon>
        <taxon>Embryophyta</taxon>
        <taxon>Tracheophyta</taxon>
        <taxon>Spermatophyta</taxon>
        <taxon>Magnoliopsida</taxon>
        <taxon>eudicotyledons</taxon>
        <taxon>Gunneridae</taxon>
        <taxon>Pentapetalae</taxon>
        <taxon>asterids</taxon>
        <taxon>lamiids</taxon>
        <taxon>Solanales</taxon>
        <taxon>Convolvulaceae</taxon>
        <taxon>Cuscuteae</taxon>
        <taxon>Cuscuta</taxon>
        <taxon>Cuscuta subgen. Cuscuta</taxon>
    </lineage>
</organism>
<evidence type="ECO:0000256" key="1">
    <source>
        <dbReference type="ARBA" id="ARBA00023015"/>
    </source>
</evidence>
<dbReference type="InterPro" id="IPR036093">
    <property type="entry name" value="NAC_dom_sf"/>
</dbReference>
<dbReference type="SUPFAM" id="SSF101941">
    <property type="entry name" value="NAC domain"/>
    <property type="match status" value="1"/>
</dbReference>
<dbReference type="PROSITE" id="PS51005">
    <property type="entry name" value="NAC"/>
    <property type="match status" value="1"/>
</dbReference>
<dbReference type="PANTHER" id="PTHR31744:SF232">
    <property type="entry name" value="TRANSCRIPTION FACTOR NAM FAMILY"/>
    <property type="match status" value="1"/>
</dbReference>
<evidence type="ECO:0000256" key="4">
    <source>
        <dbReference type="ARBA" id="ARBA00023242"/>
    </source>
</evidence>
<dbReference type="Gene3D" id="2.170.150.80">
    <property type="entry name" value="NAC domain"/>
    <property type="match status" value="1"/>
</dbReference>
<evidence type="ECO:0000256" key="3">
    <source>
        <dbReference type="ARBA" id="ARBA00023163"/>
    </source>
</evidence>
<proteinExistence type="predicted"/>
<dbReference type="Pfam" id="PF02365">
    <property type="entry name" value="NAM"/>
    <property type="match status" value="1"/>
</dbReference>
<dbReference type="GO" id="GO:0006355">
    <property type="term" value="P:regulation of DNA-templated transcription"/>
    <property type="evidence" value="ECO:0007669"/>
    <property type="project" value="InterPro"/>
</dbReference>
<keyword evidence="3" id="KW-0804">Transcription</keyword>
<sequence>MASSTLAPGFRFHPTDVELIMYYLKGKVTGRKFPAEAKRAITELNICHYSPWDLPDKSTLKSKDREWYFYCQREKKYAIGSRTKRATDTGYWKATGNDRIVKYEGRTVGMIKTLVFYQGHPPKGKRTDWVIHEYRMEDPNLVDSGIVQDTYVICKVFEKPGSGPKNGSQYGVFKEEDWEDKEACGKTDFSGASPAIDAHTDCQSSPVVTSAYELDCTSKFSAVEPTLPYAENGLSLAELTTNEVQHHNAFPEDTGLVPTAINSNEDFSSMGQARGAGIEQCNVREELCDGYGKFDDLFAGLDESIMNISGSWAAAAPVERPANTAMPLQDGTAGGLDLSDIPFDTCNSLSGGLDGCEEESICFPGFWAPAGGGHPHNNIQAPEGTSNHNLAHPDTHLMNANYMELDDLMKPLFMSQNYDDTTHSEMLTDYFPSYNSFIDESNFPGCSFPPYSFSPKQ</sequence>